<keyword evidence="2" id="KW-0053">Apoptosis</keyword>
<dbReference type="Pfam" id="PF13920">
    <property type="entry name" value="zf-C3HC4_3"/>
    <property type="match status" value="1"/>
</dbReference>
<dbReference type="InterPro" id="IPR001370">
    <property type="entry name" value="BIR_rpt"/>
</dbReference>
<dbReference type="EMBL" id="JAVRBK010000001">
    <property type="protein sequence ID" value="KAK5650404.1"/>
    <property type="molecule type" value="Genomic_DNA"/>
</dbReference>
<evidence type="ECO:0000256" key="5">
    <source>
        <dbReference type="ARBA" id="ARBA00022833"/>
    </source>
</evidence>
<dbReference type="FunFam" id="1.10.1170.10:FF:000002">
    <property type="entry name" value="Baculoviral IAP repeat containing 7"/>
    <property type="match status" value="1"/>
</dbReference>
<keyword evidence="3" id="KW-0479">Metal-binding</keyword>
<dbReference type="SUPFAM" id="SSF57924">
    <property type="entry name" value="Inhibitor of apoptosis (IAP) repeat"/>
    <property type="match status" value="2"/>
</dbReference>
<keyword evidence="9" id="KW-1185">Reference proteome</keyword>
<dbReference type="PROSITE" id="PS50089">
    <property type="entry name" value="ZF_RING_2"/>
    <property type="match status" value="1"/>
</dbReference>
<protein>
    <recommendedName>
        <fullName evidence="7">RING-type domain-containing protein</fullName>
    </recommendedName>
</protein>
<gene>
    <name evidence="8" type="ORF">RI129_001433</name>
</gene>
<comment type="caution">
    <text evidence="8">The sequence shown here is derived from an EMBL/GenBank/DDBJ whole genome shotgun (WGS) entry which is preliminary data.</text>
</comment>
<evidence type="ECO:0000313" key="9">
    <source>
        <dbReference type="Proteomes" id="UP001329430"/>
    </source>
</evidence>
<dbReference type="InterPro" id="IPR050784">
    <property type="entry name" value="IAP"/>
</dbReference>
<dbReference type="InterPro" id="IPR013083">
    <property type="entry name" value="Znf_RING/FYVE/PHD"/>
</dbReference>
<dbReference type="FunFam" id="1.10.1170.10:FF:000003">
    <property type="entry name" value="E3 ubiquitin-protein ligase XIAP"/>
    <property type="match status" value="1"/>
</dbReference>
<dbReference type="InterPro" id="IPR001841">
    <property type="entry name" value="Znf_RING"/>
</dbReference>
<evidence type="ECO:0000256" key="2">
    <source>
        <dbReference type="ARBA" id="ARBA00022703"/>
    </source>
</evidence>
<dbReference type="GO" id="GO:0061630">
    <property type="term" value="F:ubiquitin protein ligase activity"/>
    <property type="evidence" value="ECO:0007669"/>
    <property type="project" value="TreeGrafter"/>
</dbReference>
<reference evidence="8 9" key="1">
    <citation type="journal article" date="2024" name="Insects">
        <title>An Improved Chromosome-Level Genome Assembly of the Firefly Pyrocoelia pectoralis.</title>
        <authorList>
            <person name="Fu X."/>
            <person name="Meyer-Rochow V.B."/>
            <person name="Ballantyne L."/>
            <person name="Zhu X."/>
        </authorList>
    </citation>
    <scope>NUCLEOTIDE SEQUENCE [LARGE SCALE GENOMIC DNA]</scope>
    <source>
        <strain evidence="8">XCY_ONT2</strain>
    </source>
</reference>
<dbReference type="GO" id="GO:0005634">
    <property type="term" value="C:nucleus"/>
    <property type="evidence" value="ECO:0007669"/>
    <property type="project" value="TreeGrafter"/>
</dbReference>
<dbReference type="PROSITE" id="PS50143">
    <property type="entry name" value="BIR_REPEAT_2"/>
    <property type="match status" value="2"/>
</dbReference>
<dbReference type="SMART" id="SM00238">
    <property type="entry name" value="BIR"/>
    <property type="match status" value="2"/>
</dbReference>
<dbReference type="Proteomes" id="UP001329430">
    <property type="component" value="Chromosome 1"/>
</dbReference>
<evidence type="ECO:0000259" key="7">
    <source>
        <dbReference type="PROSITE" id="PS50089"/>
    </source>
</evidence>
<organism evidence="8 9">
    <name type="scientific">Pyrocoelia pectoralis</name>
    <dbReference type="NCBI Taxonomy" id="417401"/>
    <lineage>
        <taxon>Eukaryota</taxon>
        <taxon>Metazoa</taxon>
        <taxon>Ecdysozoa</taxon>
        <taxon>Arthropoda</taxon>
        <taxon>Hexapoda</taxon>
        <taxon>Insecta</taxon>
        <taxon>Pterygota</taxon>
        <taxon>Neoptera</taxon>
        <taxon>Endopterygota</taxon>
        <taxon>Coleoptera</taxon>
        <taxon>Polyphaga</taxon>
        <taxon>Elateriformia</taxon>
        <taxon>Elateroidea</taxon>
        <taxon>Lampyridae</taxon>
        <taxon>Lampyrinae</taxon>
        <taxon>Pyrocoelia</taxon>
    </lineage>
</organism>
<evidence type="ECO:0000256" key="1">
    <source>
        <dbReference type="ARBA" id="ARBA00006672"/>
    </source>
</evidence>
<dbReference type="Gene3D" id="1.10.1170.10">
    <property type="entry name" value="Inhibitor Of Apoptosis Protein (2mihbC-IAP-1), Chain A"/>
    <property type="match status" value="2"/>
</dbReference>
<dbReference type="Gene3D" id="3.30.40.10">
    <property type="entry name" value="Zinc/RING finger domain, C3HC4 (zinc finger)"/>
    <property type="match status" value="1"/>
</dbReference>
<evidence type="ECO:0000256" key="6">
    <source>
        <dbReference type="PROSITE-ProRule" id="PRU00175"/>
    </source>
</evidence>
<keyword evidence="5" id="KW-0862">Zinc</keyword>
<accession>A0AAN7VY93</accession>
<dbReference type="PANTHER" id="PTHR10044">
    <property type="entry name" value="INHIBITOR OF APOPTOSIS"/>
    <property type="match status" value="1"/>
</dbReference>
<dbReference type="GO" id="GO:0005737">
    <property type="term" value="C:cytoplasm"/>
    <property type="evidence" value="ECO:0007669"/>
    <property type="project" value="TreeGrafter"/>
</dbReference>
<name>A0AAN7VY93_9COLE</name>
<dbReference type="GO" id="GO:0043066">
    <property type="term" value="P:negative regulation of apoptotic process"/>
    <property type="evidence" value="ECO:0007669"/>
    <property type="project" value="TreeGrafter"/>
</dbReference>
<evidence type="ECO:0000313" key="8">
    <source>
        <dbReference type="EMBL" id="KAK5650404.1"/>
    </source>
</evidence>
<evidence type="ECO:0000256" key="4">
    <source>
        <dbReference type="ARBA" id="ARBA00022771"/>
    </source>
</evidence>
<dbReference type="GO" id="GO:0008270">
    <property type="term" value="F:zinc ion binding"/>
    <property type="evidence" value="ECO:0007669"/>
    <property type="project" value="UniProtKB-KW"/>
</dbReference>
<sequence>MVTVAPHAPEHNFFVSRYEEPDNGHFPMHKELDRLKSYQNWPCKFMEPTSLAKAGFYYVNKDDIVRCAFCNIEIGQWQRGDNAMIDHQKWSDDCPFVLGYNCGNVPIDIDDVPMSSSGQDTCGKYGIEIRPNSYPEKDAVPNTSTSLTLSKLGVQPSRGPAYPGFATYDARLNSFSEWPRSMKQKPDELAAAGFFYNGKGDQTICYHCGGGLKDWEDDDKPWEQHAKWFQKCNYVRLQKGQEYISEVCNKQEAILTAEEAASLQLPPTNNLNITPVNHKLNSASSSSSTSQSTEIKTKEVVASEDHRVSNTNTLCKICYSKEVGVVFLPCGHIVACVDCAPALTTCAVCRKPLEATVRAFLS</sequence>
<proteinExistence type="inferred from homology"/>
<dbReference type="Pfam" id="PF00653">
    <property type="entry name" value="BIR"/>
    <property type="match status" value="2"/>
</dbReference>
<dbReference type="GO" id="GO:0043027">
    <property type="term" value="F:cysteine-type endopeptidase inhibitor activity involved in apoptotic process"/>
    <property type="evidence" value="ECO:0007669"/>
    <property type="project" value="TreeGrafter"/>
</dbReference>
<dbReference type="GO" id="GO:0031398">
    <property type="term" value="P:positive regulation of protein ubiquitination"/>
    <property type="evidence" value="ECO:0007669"/>
    <property type="project" value="TreeGrafter"/>
</dbReference>
<dbReference type="GO" id="GO:0006915">
    <property type="term" value="P:apoptotic process"/>
    <property type="evidence" value="ECO:0007669"/>
    <property type="project" value="UniProtKB-KW"/>
</dbReference>
<evidence type="ECO:0000256" key="3">
    <source>
        <dbReference type="ARBA" id="ARBA00022723"/>
    </source>
</evidence>
<dbReference type="CDD" id="cd00022">
    <property type="entry name" value="BIR"/>
    <property type="match status" value="2"/>
</dbReference>
<dbReference type="AlphaFoldDB" id="A0AAN7VY93"/>
<comment type="similarity">
    <text evidence="1">Belongs to the IAP family.</text>
</comment>
<feature type="domain" description="RING-type" evidence="7">
    <location>
        <begin position="315"/>
        <end position="350"/>
    </location>
</feature>
<dbReference type="SMART" id="SM00184">
    <property type="entry name" value="RING"/>
    <property type="match status" value="1"/>
</dbReference>
<dbReference type="PANTHER" id="PTHR10044:SF174">
    <property type="entry name" value="DEATH-ASSOCIATED INHIBITOR OF APOPTOSIS 1"/>
    <property type="match status" value="1"/>
</dbReference>
<dbReference type="GO" id="GO:0051726">
    <property type="term" value="P:regulation of cell cycle"/>
    <property type="evidence" value="ECO:0007669"/>
    <property type="project" value="TreeGrafter"/>
</dbReference>
<keyword evidence="4 6" id="KW-0863">Zinc-finger</keyword>